<accession>A0A455T192</accession>
<comment type="similarity">
    <text evidence="3">Belongs to the methyltransferase superfamily. Arsenite methyltransferase family.</text>
</comment>
<evidence type="ECO:0000256" key="7">
    <source>
        <dbReference type="ARBA" id="ARBA00047943"/>
    </source>
</evidence>
<feature type="domain" description="Methyltransferase" evidence="9">
    <location>
        <begin position="78"/>
        <end position="219"/>
    </location>
</feature>
<evidence type="ECO:0000313" key="10">
    <source>
        <dbReference type="EMBL" id="BBH93628.1"/>
    </source>
</evidence>
<sequence>MSDLPFSAEEALRSAIKSYYQEKLLSSEESCYCSTKSQQSASDRCSCYEGEQLSELPPDLLASSCCCGNPLKRAELRPGETVLDLGCGTGLDVLLAARRVLPGGRVYGLDMNEVALERAEHYRRLLGLENVHFLKGLMEAVPLPAESVDLIISNCALNLAPDKEQVLREAYRLLKPGGRLSLADTLLEGALPASLQHEPRAWAACLAGAISLATYRELLAGVGFRDVLIESVPGEWCWPSFIGQEERQHLEGRWLSASICARKPTA</sequence>
<protein>
    <recommendedName>
        <fullName evidence="5">Arsenite methyltransferase</fullName>
        <ecNumber evidence="4">2.1.1.137</ecNumber>
    </recommendedName>
</protein>
<evidence type="ECO:0000256" key="8">
    <source>
        <dbReference type="ARBA" id="ARBA00048428"/>
    </source>
</evidence>
<comment type="catalytic activity">
    <reaction evidence="8">
        <text>arsenic triglutathione + 3 [thioredoxin]-dithiol + 3 S-adenosyl-L-methionine = trimethylarsine + 3 [thioredoxin]-disulfide + 3 glutathione + 3 S-adenosyl-L-homocysteine + 3 H(+)</text>
        <dbReference type="Rhea" id="RHEA:69432"/>
        <dbReference type="Rhea" id="RHEA-COMP:10698"/>
        <dbReference type="Rhea" id="RHEA-COMP:10700"/>
        <dbReference type="ChEBI" id="CHEBI:15378"/>
        <dbReference type="ChEBI" id="CHEBI:27130"/>
        <dbReference type="ChEBI" id="CHEBI:29950"/>
        <dbReference type="ChEBI" id="CHEBI:50058"/>
        <dbReference type="ChEBI" id="CHEBI:57856"/>
        <dbReference type="ChEBI" id="CHEBI:57925"/>
        <dbReference type="ChEBI" id="CHEBI:59789"/>
        <dbReference type="ChEBI" id="CHEBI:183640"/>
        <dbReference type="EC" id="2.1.1.137"/>
    </reaction>
</comment>
<keyword evidence="2" id="KW-0949">S-adenosyl-L-methionine</keyword>
<dbReference type="Gene3D" id="3.40.50.150">
    <property type="entry name" value="Vaccinia Virus protein VP39"/>
    <property type="match status" value="1"/>
</dbReference>
<proteinExistence type="inferred from homology"/>
<evidence type="ECO:0000256" key="2">
    <source>
        <dbReference type="ARBA" id="ARBA00022691"/>
    </source>
</evidence>
<evidence type="ECO:0000256" key="4">
    <source>
        <dbReference type="ARBA" id="ARBA00034521"/>
    </source>
</evidence>
<dbReference type="InterPro" id="IPR025714">
    <property type="entry name" value="Methyltranfer_dom"/>
</dbReference>
<keyword evidence="10" id="KW-0489">Methyltransferase</keyword>
<comment type="catalytic activity">
    <reaction evidence="6">
        <text>arsenic triglutathione + [thioredoxin]-dithiol + S-adenosyl-L-methionine + 2 H2O = methylarsonous acid + [thioredoxin]-disulfide + 3 glutathione + S-adenosyl-L-homocysteine + H(+)</text>
        <dbReference type="Rhea" id="RHEA:69460"/>
        <dbReference type="Rhea" id="RHEA-COMP:10698"/>
        <dbReference type="Rhea" id="RHEA-COMP:10700"/>
        <dbReference type="ChEBI" id="CHEBI:15377"/>
        <dbReference type="ChEBI" id="CHEBI:15378"/>
        <dbReference type="ChEBI" id="CHEBI:17826"/>
        <dbReference type="ChEBI" id="CHEBI:29950"/>
        <dbReference type="ChEBI" id="CHEBI:50058"/>
        <dbReference type="ChEBI" id="CHEBI:57856"/>
        <dbReference type="ChEBI" id="CHEBI:57925"/>
        <dbReference type="ChEBI" id="CHEBI:59789"/>
        <dbReference type="ChEBI" id="CHEBI:183640"/>
        <dbReference type="EC" id="2.1.1.137"/>
    </reaction>
</comment>
<dbReference type="GO" id="GO:0032259">
    <property type="term" value="P:methylation"/>
    <property type="evidence" value="ECO:0007669"/>
    <property type="project" value="UniProtKB-KW"/>
</dbReference>
<organism evidence="10">
    <name type="scientific">Thermogemmatispora argillosa</name>
    <dbReference type="NCBI Taxonomy" id="2045280"/>
    <lineage>
        <taxon>Bacteria</taxon>
        <taxon>Bacillati</taxon>
        <taxon>Chloroflexota</taxon>
        <taxon>Ktedonobacteria</taxon>
        <taxon>Thermogemmatisporales</taxon>
        <taxon>Thermogemmatisporaceae</taxon>
        <taxon>Thermogemmatispora</taxon>
    </lineage>
</organism>
<evidence type="ECO:0000256" key="1">
    <source>
        <dbReference type="ARBA" id="ARBA00022679"/>
    </source>
</evidence>
<evidence type="ECO:0000256" key="6">
    <source>
        <dbReference type="ARBA" id="ARBA00047941"/>
    </source>
</evidence>
<dbReference type="EMBL" id="AP019377">
    <property type="protein sequence ID" value="BBH93628.1"/>
    <property type="molecule type" value="Genomic_DNA"/>
</dbReference>
<name>A0A455T192_9CHLR</name>
<evidence type="ECO:0000256" key="3">
    <source>
        <dbReference type="ARBA" id="ARBA00034487"/>
    </source>
</evidence>
<dbReference type="PANTHER" id="PTHR43675:SF8">
    <property type="entry name" value="ARSENITE METHYLTRANSFERASE"/>
    <property type="match status" value="1"/>
</dbReference>
<reference evidence="10" key="1">
    <citation type="submission" date="2018-12" db="EMBL/GenBank/DDBJ databases">
        <title>Novel natural products biosynthetic potential of the class Ktedonobacteria.</title>
        <authorList>
            <person name="Zheng Y."/>
            <person name="Saitou A."/>
            <person name="Wang C.M."/>
            <person name="Toyoda A."/>
            <person name="Minakuchi Y."/>
            <person name="Sekiguchi Y."/>
            <person name="Ueda K."/>
            <person name="Takano H."/>
            <person name="Sakai Y."/>
            <person name="Yokota A."/>
            <person name="Yabe S."/>
        </authorList>
    </citation>
    <scope>NUCLEOTIDE SEQUENCE</scope>
    <source>
        <strain evidence="10">A3-2</strain>
    </source>
</reference>
<comment type="catalytic activity">
    <reaction evidence="7">
        <text>arsenic triglutathione + 2 [thioredoxin]-dithiol + 2 S-adenosyl-L-methionine + H2O = dimethylarsinous acid + 2 [thioredoxin]-disulfide + 3 glutathione + 2 S-adenosyl-L-homocysteine + 2 H(+)</text>
        <dbReference type="Rhea" id="RHEA:69464"/>
        <dbReference type="Rhea" id="RHEA-COMP:10698"/>
        <dbReference type="Rhea" id="RHEA-COMP:10700"/>
        <dbReference type="ChEBI" id="CHEBI:15377"/>
        <dbReference type="ChEBI" id="CHEBI:15378"/>
        <dbReference type="ChEBI" id="CHEBI:23808"/>
        <dbReference type="ChEBI" id="CHEBI:29950"/>
        <dbReference type="ChEBI" id="CHEBI:50058"/>
        <dbReference type="ChEBI" id="CHEBI:57856"/>
        <dbReference type="ChEBI" id="CHEBI:57925"/>
        <dbReference type="ChEBI" id="CHEBI:59789"/>
        <dbReference type="ChEBI" id="CHEBI:183640"/>
        <dbReference type="EC" id="2.1.1.137"/>
    </reaction>
</comment>
<dbReference type="Pfam" id="PF13847">
    <property type="entry name" value="Methyltransf_31"/>
    <property type="match status" value="1"/>
</dbReference>
<dbReference type="CDD" id="cd02440">
    <property type="entry name" value="AdoMet_MTases"/>
    <property type="match status" value="1"/>
</dbReference>
<dbReference type="AlphaFoldDB" id="A0A455T192"/>
<evidence type="ECO:0000256" key="5">
    <source>
        <dbReference type="ARBA" id="ARBA00034545"/>
    </source>
</evidence>
<evidence type="ECO:0000259" key="9">
    <source>
        <dbReference type="Pfam" id="PF13847"/>
    </source>
</evidence>
<dbReference type="SUPFAM" id="SSF53335">
    <property type="entry name" value="S-adenosyl-L-methionine-dependent methyltransferases"/>
    <property type="match status" value="1"/>
</dbReference>
<dbReference type="PANTHER" id="PTHR43675">
    <property type="entry name" value="ARSENITE METHYLTRANSFERASE"/>
    <property type="match status" value="1"/>
</dbReference>
<gene>
    <name evidence="10" type="ORF">KTA_18270</name>
</gene>
<dbReference type="InterPro" id="IPR029063">
    <property type="entry name" value="SAM-dependent_MTases_sf"/>
</dbReference>
<dbReference type="InterPro" id="IPR026669">
    <property type="entry name" value="Arsenite_MeTrfase-like"/>
</dbReference>
<dbReference type="GO" id="GO:0030791">
    <property type="term" value="F:arsenite methyltransferase activity"/>
    <property type="evidence" value="ECO:0007669"/>
    <property type="project" value="UniProtKB-EC"/>
</dbReference>
<keyword evidence="1 10" id="KW-0808">Transferase</keyword>
<dbReference type="EC" id="2.1.1.137" evidence="4"/>